<dbReference type="Gene3D" id="1.10.1740.10">
    <property type="match status" value="1"/>
</dbReference>
<dbReference type="SUPFAM" id="SSF88659">
    <property type="entry name" value="Sigma3 and sigma4 domains of RNA polymerase sigma factors"/>
    <property type="match status" value="1"/>
</dbReference>
<name>A0A975HNW0_9GAMM</name>
<dbReference type="AlphaFoldDB" id="A0A975HNW0"/>
<dbReference type="NCBIfam" id="TIGR02937">
    <property type="entry name" value="sigma70-ECF"/>
    <property type="match status" value="1"/>
</dbReference>
<dbReference type="PANTHER" id="PTHR43133">
    <property type="entry name" value="RNA POLYMERASE ECF-TYPE SIGMA FACTO"/>
    <property type="match status" value="1"/>
</dbReference>
<dbReference type="InterPro" id="IPR007627">
    <property type="entry name" value="RNA_pol_sigma70_r2"/>
</dbReference>
<evidence type="ECO:0000259" key="5">
    <source>
        <dbReference type="Pfam" id="PF04542"/>
    </source>
</evidence>
<evidence type="ECO:0000256" key="3">
    <source>
        <dbReference type="ARBA" id="ARBA00023082"/>
    </source>
</evidence>
<evidence type="ECO:0000259" key="6">
    <source>
        <dbReference type="Pfam" id="PF08281"/>
    </source>
</evidence>
<dbReference type="Pfam" id="PF04542">
    <property type="entry name" value="Sigma70_r2"/>
    <property type="match status" value="1"/>
</dbReference>
<feature type="domain" description="RNA polymerase sigma-70 region 2" evidence="5">
    <location>
        <begin position="35"/>
        <end position="97"/>
    </location>
</feature>
<dbReference type="RefSeq" id="WP_208844249.1">
    <property type="nucleotide sequence ID" value="NZ_CP072133.1"/>
</dbReference>
<evidence type="ECO:0000256" key="2">
    <source>
        <dbReference type="ARBA" id="ARBA00023015"/>
    </source>
</evidence>
<evidence type="ECO:0000313" key="7">
    <source>
        <dbReference type="EMBL" id="QTH72625.1"/>
    </source>
</evidence>
<keyword evidence="8" id="KW-1185">Reference proteome</keyword>
<dbReference type="Pfam" id="PF08281">
    <property type="entry name" value="Sigma70_r4_2"/>
    <property type="match status" value="1"/>
</dbReference>
<dbReference type="InterPro" id="IPR014284">
    <property type="entry name" value="RNA_pol_sigma-70_dom"/>
</dbReference>
<dbReference type="GO" id="GO:0003677">
    <property type="term" value="F:DNA binding"/>
    <property type="evidence" value="ECO:0007669"/>
    <property type="project" value="InterPro"/>
</dbReference>
<sequence>MLYKNNPFMSSIHFSSSSFGEEKEQARTLVQCFIANQDALKGYFRRAVGEQADAEDLFQKLLLKALKAEPSSHIENPLAYGYRMARHLVIDHHNEQNKSPESLEHEPECDAQSLESMLEHEQRVQLYQRVLSEMSPLRREIFVRRRLHGETRVQIAQSLSLTDEAVKKHISRAMDTFKRAMQDSLDTCVGDLAR</sequence>
<reference evidence="7" key="1">
    <citation type="submission" date="2021-03" db="EMBL/GenBank/DDBJ databases">
        <title>Complete Genome of Pseudoalteromonas xiamenensis STKMTI.2, a new potential marine bacterium producing anti-Vibrio compounds.</title>
        <authorList>
            <person name="Handayani D.P."/>
            <person name="Isnansetyo A."/>
            <person name="Istiqomah I."/>
            <person name="Jumina J."/>
        </authorList>
    </citation>
    <scope>NUCLEOTIDE SEQUENCE</scope>
    <source>
        <strain evidence="7">STKMTI.2</strain>
    </source>
</reference>
<dbReference type="KEGG" id="pxi:J5O05_07490"/>
<feature type="domain" description="RNA polymerase sigma factor 70 region 4 type 2" evidence="6">
    <location>
        <begin position="127"/>
        <end position="174"/>
    </location>
</feature>
<comment type="similarity">
    <text evidence="1">Belongs to the sigma-70 factor family. ECF subfamily.</text>
</comment>
<organism evidence="7 8">
    <name type="scientific">Pseudoalteromonas xiamenensis</name>
    <dbReference type="NCBI Taxonomy" id="882626"/>
    <lineage>
        <taxon>Bacteria</taxon>
        <taxon>Pseudomonadati</taxon>
        <taxon>Pseudomonadota</taxon>
        <taxon>Gammaproteobacteria</taxon>
        <taxon>Alteromonadales</taxon>
        <taxon>Pseudoalteromonadaceae</taxon>
        <taxon>Pseudoalteromonas</taxon>
    </lineage>
</organism>
<evidence type="ECO:0000256" key="1">
    <source>
        <dbReference type="ARBA" id="ARBA00010641"/>
    </source>
</evidence>
<dbReference type="InterPro" id="IPR013324">
    <property type="entry name" value="RNA_pol_sigma_r3/r4-like"/>
</dbReference>
<dbReference type="EMBL" id="CP072133">
    <property type="protein sequence ID" value="QTH72625.1"/>
    <property type="molecule type" value="Genomic_DNA"/>
</dbReference>
<accession>A0A975HNW0</accession>
<dbReference type="InterPro" id="IPR036388">
    <property type="entry name" value="WH-like_DNA-bd_sf"/>
</dbReference>
<dbReference type="SUPFAM" id="SSF88946">
    <property type="entry name" value="Sigma2 domain of RNA polymerase sigma factors"/>
    <property type="match status" value="1"/>
</dbReference>
<dbReference type="InterPro" id="IPR013325">
    <property type="entry name" value="RNA_pol_sigma_r2"/>
</dbReference>
<dbReference type="GO" id="GO:0016987">
    <property type="term" value="F:sigma factor activity"/>
    <property type="evidence" value="ECO:0007669"/>
    <property type="project" value="UniProtKB-KW"/>
</dbReference>
<dbReference type="InterPro" id="IPR013249">
    <property type="entry name" value="RNA_pol_sigma70_r4_t2"/>
</dbReference>
<keyword evidence="4" id="KW-0804">Transcription</keyword>
<evidence type="ECO:0000256" key="4">
    <source>
        <dbReference type="ARBA" id="ARBA00023163"/>
    </source>
</evidence>
<dbReference type="Proteomes" id="UP000664904">
    <property type="component" value="Chromosome"/>
</dbReference>
<evidence type="ECO:0000313" key="8">
    <source>
        <dbReference type="Proteomes" id="UP000664904"/>
    </source>
</evidence>
<dbReference type="Gene3D" id="1.10.10.10">
    <property type="entry name" value="Winged helix-like DNA-binding domain superfamily/Winged helix DNA-binding domain"/>
    <property type="match status" value="1"/>
</dbReference>
<keyword evidence="2" id="KW-0805">Transcription regulation</keyword>
<dbReference type="PANTHER" id="PTHR43133:SF63">
    <property type="entry name" value="RNA POLYMERASE SIGMA FACTOR FECI-RELATED"/>
    <property type="match status" value="1"/>
</dbReference>
<dbReference type="GO" id="GO:0006352">
    <property type="term" value="P:DNA-templated transcription initiation"/>
    <property type="evidence" value="ECO:0007669"/>
    <property type="project" value="InterPro"/>
</dbReference>
<keyword evidence="3" id="KW-0731">Sigma factor</keyword>
<proteinExistence type="inferred from homology"/>
<gene>
    <name evidence="7" type="ORF">J5O05_07490</name>
</gene>
<protein>
    <submittedName>
        <fullName evidence="7">Sigma-70 family RNA polymerase sigma factor</fullName>
    </submittedName>
</protein>
<dbReference type="InterPro" id="IPR039425">
    <property type="entry name" value="RNA_pol_sigma-70-like"/>
</dbReference>